<gene>
    <name evidence="2" type="ORF">GCM10025790_11430</name>
</gene>
<name>A0ABP9FUD3_9MICC</name>
<dbReference type="InterPro" id="IPR016040">
    <property type="entry name" value="NAD(P)-bd_dom"/>
</dbReference>
<evidence type="ECO:0000313" key="2">
    <source>
        <dbReference type="EMBL" id="GAA4917735.1"/>
    </source>
</evidence>
<proteinExistence type="predicted"/>
<feature type="domain" description="NAD(P)-binding" evidence="1">
    <location>
        <begin position="23"/>
        <end position="218"/>
    </location>
</feature>
<dbReference type="PANTHER" id="PTHR15020">
    <property type="entry name" value="FLAVIN REDUCTASE-RELATED"/>
    <property type="match status" value="1"/>
</dbReference>
<dbReference type="CDD" id="cd05243">
    <property type="entry name" value="SDR_a5"/>
    <property type="match status" value="1"/>
</dbReference>
<reference evidence="3" key="1">
    <citation type="journal article" date="2019" name="Int. J. Syst. Evol. Microbiol.">
        <title>The Global Catalogue of Microorganisms (GCM) 10K type strain sequencing project: providing services to taxonomists for standard genome sequencing and annotation.</title>
        <authorList>
            <consortium name="The Broad Institute Genomics Platform"/>
            <consortium name="The Broad Institute Genome Sequencing Center for Infectious Disease"/>
            <person name="Wu L."/>
            <person name="Ma J."/>
        </authorList>
    </citation>
    <scope>NUCLEOTIDE SEQUENCE [LARGE SCALE GENOMIC DNA]</scope>
    <source>
        <strain evidence="3">JCM 19129</strain>
    </source>
</reference>
<accession>A0ABP9FUD3</accession>
<dbReference type="Gene3D" id="3.40.50.720">
    <property type="entry name" value="NAD(P)-binding Rossmann-like Domain"/>
    <property type="match status" value="1"/>
</dbReference>
<dbReference type="PANTHER" id="PTHR15020:SF50">
    <property type="entry name" value="UPF0659 PROTEIN YMR090W"/>
    <property type="match status" value="1"/>
</dbReference>
<dbReference type="Pfam" id="PF13460">
    <property type="entry name" value="NAD_binding_10"/>
    <property type="match status" value="1"/>
</dbReference>
<dbReference type="Proteomes" id="UP001500368">
    <property type="component" value="Unassembled WGS sequence"/>
</dbReference>
<dbReference type="InterPro" id="IPR036291">
    <property type="entry name" value="NAD(P)-bd_dom_sf"/>
</dbReference>
<evidence type="ECO:0000313" key="3">
    <source>
        <dbReference type="Proteomes" id="UP001500368"/>
    </source>
</evidence>
<organism evidence="2 3">
    <name type="scientific">Nesterenkonia rhizosphaerae</name>
    <dbReference type="NCBI Taxonomy" id="1348272"/>
    <lineage>
        <taxon>Bacteria</taxon>
        <taxon>Bacillati</taxon>
        <taxon>Actinomycetota</taxon>
        <taxon>Actinomycetes</taxon>
        <taxon>Micrococcales</taxon>
        <taxon>Micrococcaceae</taxon>
        <taxon>Nesterenkonia</taxon>
    </lineage>
</organism>
<keyword evidence="3" id="KW-1185">Reference proteome</keyword>
<protein>
    <submittedName>
        <fullName evidence="2">SDR family oxidoreductase</fullName>
    </submittedName>
</protein>
<comment type="caution">
    <text evidence="2">The sequence shown here is derived from an EMBL/GenBank/DDBJ whole genome shotgun (WGS) entry which is preliminary data.</text>
</comment>
<sequence length="241" mass="25366">MKRTERSEIMAEDTTQKRVVIIGGHGKIALLAAPKLVAAGWQVTSVVRNPGHISEVEQTGATAELLDVEKASTEEIAQIFAGAEAVVFSAGAGGGNPARTKAVDYEAAVRTMDAAESAGVKRYVMVSYVRSQVDVHTLDQSSSFYPYAEAKHRADQHLRGTSLDYTILGPGKLTLEPASGKILVTDAEAAAATTSQGGNEATETSRENVAEVIAHVLNTGAGHRETVNFFDGTTPIAEAIS</sequence>
<evidence type="ECO:0000259" key="1">
    <source>
        <dbReference type="Pfam" id="PF13460"/>
    </source>
</evidence>
<dbReference type="EMBL" id="BAABLW010000007">
    <property type="protein sequence ID" value="GAA4917735.1"/>
    <property type="molecule type" value="Genomic_DNA"/>
</dbReference>
<dbReference type="SUPFAM" id="SSF51735">
    <property type="entry name" value="NAD(P)-binding Rossmann-fold domains"/>
    <property type="match status" value="1"/>
</dbReference>